<evidence type="ECO:0000256" key="7">
    <source>
        <dbReference type="ARBA" id="ARBA00023180"/>
    </source>
</evidence>
<dbReference type="InterPro" id="IPR046956">
    <property type="entry name" value="RLP23-like"/>
</dbReference>
<evidence type="ECO:0000256" key="5">
    <source>
        <dbReference type="ARBA" id="ARBA00023136"/>
    </source>
</evidence>
<keyword evidence="7" id="KW-0325">Glycoprotein</keyword>
<dbReference type="InterPro" id="IPR001611">
    <property type="entry name" value="Leu-rich_rpt"/>
</dbReference>
<dbReference type="GO" id="GO:0016020">
    <property type="term" value="C:membrane"/>
    <property type="evidence" value="ECO:0007669"/>
    <property type="project" value="UniProtKB-SubCell"/>
</dbReference>
<dbReference type="Gene3D" id="3.80.10.10">
    <property type="entry name" value="Ribonuclease Inhibitor"/>
    <property type="match status" value="1"/>
</dbReference>
<gene>
    <name evidence="9" type="ORF">FEM48_Zijuj10G0116000</name>
</gene>
<keyword evidence="2 8" id="KW-0812">Transmembrane</keyword>
<evidence type="ECO:0000313" key="9">
    <source>
        <dbReference type="EMBL" id="KAH7516257.1"/>
    </source>
</evidence>
<dbReference type="Pfam" id="PF00560">
    <property type="entry name" value="LRR_1"/>
    <property type="match status" value="1"/>
</dbReference>
<keyword evidence="3" id="KW-0732">Signal</keyword>
<organism evidence="9 10">
    <name type="scientific">Ziziphus jujuba var. spinosa</name>
    <dbReference type="NCBI Taxonomy" id="714518"/>
    <lineage>
        <taxon>Eukaryota</taxon>
        <taxon>Viridiplantae</taxon>
        <taxon>Streptophyta</taxon>
        <taxon>Embryophyta</taxon>
        <taxon>Tracheophyta</taxon>
        <taxon>Spermatophyta</taxon>
        <taxon>Magnoliopsida</taxon>
        <taxon>eudicotyledons</taxon>
        <taxon>Gunneridae</taxon>
        <taxon>Pentapetalae</taxon>
        <taxon>rosids</taxon>
        <taxon>fabids</taxon>
        <taxon>Rosales</taxon>
        <taxon>Rhamnaceae</taxon>
        <taxon>Paliureae</taxon>
        <taxon>Ziziphus</taxon>
    </lineage>
</organism>
<reference evidence="9" key="1">
    <citation type="journal article" date="2021" name="Front. Plant Sci.">
        <title>Chromosome-Scale Genome Assembly for Chinese Sour Jujube and Insights Into Its Genome Evolution and Domestication Signature.</title>
        <authorList>
            <person name="Shen L.-Y."/>
            <person name="Luo H."/>
            <person name="Wang X.-L."/>
            <person name="Wang X.-M."/>
            <person name="Qiu X.-J."/>
            <person name="Liu H."/>
            <person name="Zhou S.-S."/>
            <person name="Jia K.-H."/>
            <person name="Nie S."/>
            <person name="Bao Y.-T."/>
            <person name="Zhang R.-G."/>
            <person name="Yun Q.-Z."/>
            <person name="Chai Y.-H."/>
            <person name="Lu J.-Y."/>
            <person name="Li Y."/>
            <person name="Zhao S.-W."/>
            <person name="Mao J.-F."/>
            <person name="Jia S.-G."/>
            <person name="Mao Y.-M."/>
        </authorList>
    </citation>
    <scope>NUCLEOTIDE SEQUENCE</scope>
    <source>
        <strain evidence="9">AT0</strain>
        <tissue evidence="9">Leaf</tissue>
    </source>
</reference>
<accession>A0A978UN55</accession>
<proteinExistence type="predicted"/>
<evidence type="ECO:0000256" key="2">
    <source>
        <dbReference type="ARBA" id="ARBA00022692"/>
    </source>
</evidence>
<keyword evidence="4 8" id="KW-1133">Transmembrane helix</keyword>
<evidence type="ECO:0000256" key="8">
    <source>
        <dbReference type="SAM" id="Phobius"/>
    </source>
</evidence>
<feature type="transmembrane region" description="Helical" evidence="8">
    <location>
        <begin position="102"/>
        <end position="126"/>
    </location>
</feature>
<evidence type="ECO:0000256" key="1">
    <source>
        <dbReference type="ARBA" id="ARBA00004479"/>
    </source>
</evidence>
<dbReference type="PANTHER" id="PTHR48063">
    <property type="entry name" value="LRR RECEPTOR-LIKE KINASE"/>
    <property type="match status" value="1"/>
</dbReference>
<comment type="caution">
    <text evidence="9">The sequence shown here is derived from an EMBL/GenBank/DDBJ whole genome shotgun (WGS) entry which is preliminary data.</text>
</comment>
<comment type="subcellular location">
    <subcellularLocation>
        <location evidence="1">Membrane</location>
        <topology evidence="1">Single-pass type I membrane protein</topology>
    </subcellularLocation>
</comment>
<evidence type="ECO:0000313" key="10">
    <source>
        <dbReference type="Proteomes" id="UP000813462"/>
    </source>
</evidence>
<dbReference type="EMBL" id="JAEACU010000010">
    <property type="protein sequence ID" value="KAH7516257.1"/>
    <property type="molecule type" value="Genomic_DNA"/>
</dbReference>
<keyword evidence="6" id="KW-0675">Receptor</keyword>
<dbReference type="SUPFAM" id="SSF52058">
    <property type="entry name" value="L domain-like"/>
    <property type="match status" value="1"/>
</dbReference>
<dbReference type="AlphaFoldDB" id="A0A978UN55"/>
<dbReference type="InterPro" id="IPR032675">
    <property type="entry name" value="LRR_dom_sf"/>
</dbReference>
<evidence type="ECO:0008006" key="11">
    <source>
        <dbReference type="Google" id="ProtNLM"/>
    </source>
</evidence>
<sequence length="155" mass="17650">MKLESLDVSHNQLFGKIHMGLTDISFLAFLDLSDNQLWVRIPACTQLQRFEASKYLGNKGLFGPPLNVTCCGDGKLQETSTSCETGDERYVKEDDAEWIDMLWFYMGIGVGFGIGLVVVCGLALFFNTSWRQVYFNQLLNRWRTSNYGARFRKAP</sequence>
<name>A0A978UN55_ZIZJJ</name>
<dbReference type="PANTHER" id="PTHR48063:SF101">
    <property type="entry name" value="LRR RECEPTOR-LIKE SERINE_THREONINE-PROTEIN KINASE FLS2"/>
    <property type="match status" value="1"/>
</dbReference>
<dbReference type="Proteomes" id="UP000813462">
    <property type="component" value="Unassembled WGS sequence"/>
</dbReference>
<evidence type="ECO:0000256" key="3">
    <source>
        <dbReference type="ARBA" id="ARBA00022729"/>
    </source>
</evidence>
<evidence type="ECO:0000256" key="6">
    <source>
        <dbReference type="ARBA" id="ARBA00023170"/>
    </source>
</evidence>
<keyword evidence="5 8" id="KW-0472">Membrane</keyword>
<evidence type="ECO:0000256" key="4">
    <source>
        <dbReference type="ARBA" id="ARBA00022989"/>
    </source>
</evidence>
<protein>
    <recommendedName>
        <fullName evidence="11">Receptor-like protein EIX2</fullName>
    </recommendedName>
</protein>